<name>A0AAV4VM98_9ARAC</name>
<evidence type="ECO:0000313" key="2">
    <source>
        <dbReference type="EMBL" id="GIY71571.1"/>
    </source>
</evidence>
<accession>A0AAV4VM98</accession>
<feature type="region of interest" description="Disordered" evidence="1">
    <location>
        <begin position="1"/>
        <end position="20"/>
    </location>
</feature>
<sequence>MKVSLFRENQPKPRSDDQAKDIPSIKLGFYYVKLMQRLVDAFITSPPPPLAPQYPVVRIPAERLLMAEWNRVIYIGSERKRPGIACWALINCA</sequence>
<reference evidence="2 3" key="1">
    <citation type="submission" date="2021-06" db="EMBL/GenBank/DDBJ databases">
        <title>Caerostris darwini draft genome.</title>
        <authorList>
            <person name="Kono N."/>
            <person name="Arakawa K."/>
        </authorList>
    </citation>
    <scope>NUCLEOTIDE SEQUENCE [LARGE SCALE GENOMIC DNA]</scope>
</reference>
<evidence type="ECO:0000256" key="1">
    <source>
        <dbReference type="SAM" id="MobiDB-lite"/>
    </source>
</evidence>
<feature type="compositionally biased region" description="Basic and acidic residues" evidence="1">
    <location>
        <begin position="9"/>
        <end position="20"/>
    </location>
</feature>
<dbReference type="AlphaFoldDB" id="A0AAV4VM98"/>
<comment type="caution">
    <text evidence="2">The sequence shown here is derived from an EMBL/GenBank/DDBJ whole genome shotgun (WGS) entry which is preliminary data.</text>
</comment>
<organism evidence="2 3">
    <name type="scientific">Caerostris darwini</name>
    <dbReference type="NCBI Taxonomy" id="1538125"/>
    <lineage>
        <taxon>Eukaryota</taxon>
        <taxon>Metazoa</taxon>
        <taxon>Ecdysozoa</taxon>
        <taxon>Arthropoda</taxon>
        <taxon>Chelicerata</taxon>
        <taxon>Arachnida</taxon>
        <taxon>Araneae</taxon>
        <taxon>Araneomorphae</taxon>
        <taxon>Entelegynae</taxon>
        <taxon>Araneoidea</taxon>
        <taxon>Araneidae</taxon>
        <taxon>Caerostris</taxon>
    </lineage>
</organism>
<gene>
    <name evidence="2" type="ORF">CDAR_442821</name>
</gene>
<dbReference type="Proteomes" id="UP001054837">
    <property type="component" value="Unassembled WGS sequence"/>
</dbReference>
<dbReference type="EMBL" id="BPLQ01013365">
    <property type="protein sequence ID" value="GIY71571.1"/>
    <property type="molecule type" value="Genomic_DNA"/>
</dbReference>
<keyword evidence="3" id="KW-1185">Reference proteome</keyword>
<proteinExistence type="predicted"/>
<evidence type="ECO:0000313" key="3">
    <source>
        <dbReference type="Proteomes" id="UP001054837"/>
    </source>
</evidence>
<protein>
    <submittedName>
        <fullName evidence="2">Uncharacterized protein</fullName>
    </submittedName>
</protein>